<dbReference type="PANTHER" id="PTHR31515:SF2">
    <property type="entry name" value="TRANSMEMBRANE PROTEIN"/>
    <property type="match status" value="1"/>
</dbReference>
<dbReference type="STRING" id="145388.A0A0D2LU67"/>
<keyword evidence="3" id="KW-1185">Reference proteome</keyword>
<protein>
    <submittedName>
        <fullName evidence="2">Uncharacterized protein</fullName>
    </submittedName>
</protein>
<gene>
    <name evidence="2" type="ORF">MNEG_12758</name>
</gene>
<dbReference type="AlphaFoldDB" id="A0A0D2LU67"/>
<dbReference type="Proteomes" id="UP000054498">
    <property type="component" value="Unassembled WGS sequence"/>
</dbReference>
<evidence type="ECO:0000313" key="3">
    <source>
        <dbReference type="Proteomes" id="UP000054498"/>
    </source>
</evidence>
<dbReference type="EMBL" id="KK103635">
    <property type="protein sequence ID" value="KIY95204.1"/>
    <property type="molecule type" value="Genomic_DNA"/>
</dbReference>
<dbReference type="RefSeq" id="XP_013894224.1">
    <property type="nucleotide sequence ID" value="XM_014038770.1"/>
</dbReference>
<keyword evidence="1" id="KW-0472">Membrane</keyword>
<keyword evidence="1" id="KW-0812">Transmembrane</keyword>
<reference evidence="2 3" key="1">
    <citation type="journal article" date="2013" name="BMC Genomics">
        <title>Reconstruction of the lipid metabolism for the microalga Monoraphidium neglectum from its genome sequence reveals characteristics suitable for biofuel production.</title>
        <authorList>
            <person name="Bogen C."/>
            <person name="Al-Dilaimi A."/>
            <person name="Albersmeier A."/>
            <person name="Wichmann J."/>
            <person name="Grundmann M."/>
            <person name="Rupp O."/>
            <person name="Lauersen K.J."/>
            <person name="Blifernez-Klassen O."/>
            <person name="Kalinowski J."/>
            <person name="Goesmann A."/>
            <person name="Mussgnug J.H."/>
            <person name="Kruse O."/>
        </authorList>
    </citation>
    <scope>NUCLEOTIDE SEQUENCE [LARGE SCALE GENOMIC DNA]</scope>
    <source>
        <strain evidence="2 3">SAG 48.87</strain>
    </source>
</reference>
<name>A0A0D2LU67_9CHLO</name>
<feature type="transmembrane region" description="Helical" evidence="1">
    <location>
        <begin position="215"/>
        <end position="235"/>
    </location>
</feature>
<organism evidence="2 3">
    <name type="scientific">Monoraphidium neglectum</name>
    <dbReference type="NCBI Taxonomy" id="145388"/>
    <lineage>
        <taxon>Eukaryota</taxon>
        <taxon>Viridiplantae</taxon>
        <taxon>Chlorophyta</taxon>
        <taxon>core chlorophytes</taxon>
        <taxon>Chlorophyceae</taxon>
        <taxon>CS clade</taxon>
        <taxon>Sphaeropleales</taxon>
        <taxon>Selenastraceae</taxon>
        <taxon>Monoraphidium</taxon>
    </lineage>
</organism>
<proteinExistence type="predicted"/>
<accession>A0A0D2LU67</accession>
<dbReference type="PANTHER" id="PTHR31515">
    <property type="entry name" value="TRANSMEMBRANE PROTEIN-RELATED"/>
    <property type="match status" value="1"/>
</dbReference>
<evidence type="ECO:0000313" key="2">
    <source>
        <dbReference type="EMBL" id="KIY95204.1"/>
    </source>
</evidence>
<sequence length="246" mass="26897">MIDEHYNAKALEDIVIIAENAANQDEHPTGFMCDGALLSRPLSPMRHALAATLQHLGGVLPPHLGYHPQRNVITHDWLWSVGAHPLSWTSSGTAYSQLHIDALHRSYILDALDRSVETVNTGIALLADEKPDEQSHGRVLAHQAPLRQALQIYAQTVNMWRTCVAHAAALEYGPASEMIFGMERLAEAFVRSCEEVDAILHPKRCAQRAPIAPALLRWMTLGSAAAVALVALLTCGTARKKVKKGD</sequence>
<evidence type="ECO:0000256" key="1">
    <source>
        <dbReference type="SAM" id="Phobius"/>
    </source>
</evidence>
<dbReference type="OrthoDB" id="16573at2759"/>
<keyword evidence="1" id="KW-1133">Transmembrane helix</keyword>
<dbReference type="GeneID" id="25730152"/>
<dbReference type="KEGG" id="mng:MNEG_12758"/>